<evidence type="ECO:0000313" key="3">
    <source>
        <dbReference type="RefSeq" id="XP_056684562.1"/>
    </source>
</evidence>
<dbReference type="GeneID" id="110794010"/>
<proteinExistence type="predicted"/>
<evidence type="ECO:0000313" key="6">
    <source>
        <dbReference type="RefSeq" id="XP_056684565.1"/>
    </source>
</evidence>
<organism evidence="2 4">
    <name type="scientific">Spinacia oleracea</name>
    <name type="common">Spinach</name>
    <dbReference type="NCBI Taxonomy" id="3562"/>
    <lineage>
        <taxon>Eukaryota</taxon>
        <taxon>Viridiplantae</taxon>
        <taxon>Streptophyta</taxon>
        <taxon>Embryophyta</taxon>
        <taxon>Tracheophyta</taxon>
        <taxon>Spermatophyta</taxon>
        <taxon>Magnoliopsida</taxon>
        <taxon>eudicotyledons</taxon>
        <taxon>Gunneridae</taxon>
        <taxon>Pentapetalae</taxon>
        <taxon>Caryophyllales</taxon>
        <taxon>Chenopodiaceae</taxon>
        <taxon>Chenopodioideae</taxon>
        <taxon>Anserineae</taxon>
        <taxon>Spinacia</taxon>
    </lineage>
</organism>
<dbReference type="RefSeq" id="XP_056684562.1">
    <property type="nucleotide sequence ID" value="XM_056828584.1"/>
</dbReference>
<name>A0ABM3QMI8_SPIOL</name>
<sequence length="123" mass="13234">MGRAEEIVKMLDTAKDERTRKEALKALSAPSVSDMLSEKRRTGNKAMSIAVAGICLPFAMGTGSSFVLRATISKGVSQGQAFVGMCILTVPCRIYLFDVLSSIALTDQFSDPERGKSELGRSQ</sequence>
<dbReference type="RefSeq" id="XP_056684564.1">
    <property type="nucleotide sequence ID" value="XM_056828586.1"/>
</dbReference>
<keyword evidence="1" id="KW-1133">Transmembrane helix</keyword>
<dbReference type="Proteomes" id="UP000813463">
    <property type="component" value="Chromosome 5"/>
</dbReference>
<evidence type="ECO:0000313" key="5">
    <source>
        <dbReference type="RefSeq" id="XP_056684564.1"/>
    </source>
</evidence>
<dbReference type="RefSeq" id="XP_056684563.1">
    <property type="nucleotide sequence ID" value="XM_056828585.1"/>
</dbReference>
<accession>A0ABM3QMI8</accession>
<gene>
    <name evidence="3 4 5 6" type="primary">LOC110794010</name>
</gene>
<feature type="transmembrane region" description="Helical" evidence="1">
    <location>
        <begin position="80"/>
        <end position="106"/>
    </location>
</feature>
<evidence type="ECO:0000313" key="2">
    <source>
        <dbReference type="Proteomes" id="UP000813463"/>
    </source>
</evidence>
<evidence type="ECO:0000256" key="1">
    <source>
        <dbReference type="SAM" id="Phobius"/>
    </source>
</evidence>
<dbReference type="RefSeq" id="XP_056684565.1">
    <property type="nucleotide sequence ID" value="XM_056828587.1"/>
</dbReference>
<keyword evidence="1" id="KW-0812">Transmembrane</keyword>
<protein>
    <submittedName>
        <fullName evidence="3 4">Cation/H(+) antiporter 17 isoform X1</fullName>
    </submittedName>
</protein>
<feature type="transmembrane region" description="Helical" evidence="1">
    <location>
        <begin position="46"/>
        <end position="68"/>
    </location>
</feature>
<keyword evidence="2" id="KW-1185">Reference proteome</keyword>
<evidence type="ECO:0000313" key="4">
    <source>
        <dbReference type="RefSeq" id="XP_056684563.1"/>
    </source>
</evidence>
<reference evidence="2" key="1">
    <citation type="journal article" date="2021" name="Nat. Commun.">
        <title>Genomic analyses provide insights into spinach domestication and the genetic basis of agronomic traits.</title>
        <authorList>
            <person name="Cai X."/>
            <person name="Sun X."/>
            <person name="Xu C."/>
            <person name="Sun H."/>
            <person name="Wang X."/>
            <person name="Ge C."/>
            <person name="Zhang Z."/>
            <person name="Wang Q."/>
            <person name="Fei Z."/>
            <person name="Jiao C."/>
            <person name="Wang Q."/>
        </authorList>
    </citation>
    <scope>NUCLEOTIDE SEQUENCE [LARGE SCALE GENOMIC DNA]</scope>
    <source>
        <strain evidence="2">cv. Varoflay</strain>
    </source>
</reference>
<keyword evidence="1" id="KW-0472">Membrane</keyword>
<reference evidence="3 4" key="2">
    <citation type="submission" date="2025-05" db="UniProtKB">
        <authorList>
            <consortium name="RefSeq"/>
        </authorList>
    </citation>
    <scope>IDENTIFICATION</scope>
    <source>
        <tissue evidence="3 4">Leaf</tissue>
    </source>
</reference>